<dbReference type="SUPFAM" id="SSF48452">
    <property type="entry name" value="TPR-like"/>
    <property type="match status" value="1"/>
</dbReference>
<evidence type="ECO:0000259" key="6">
    <source>
        <dbReference type="Pfam" id="PF14322"/>
    </source>
</evidence>
<sequence>MTIIMKKINKTIMALFLSMVCSISIGLQSCGDYLDVDEYIDQMTFLDSVFSRKQLLEQYINGAASYLPNEGKLWSNSATPFQTASDENFMSWNDAQHYGMKFLLDEVTPYDTYFNNYPRYYQGIRMSLTALSRINEVPDVTDIERRELMGRCYFLVGYYYYLMLIQYGPVPIVPEKPFNVDVPVAEMSLERSTYDECVAEIQKWMSLAAQFLPLESESEKVVNMPTQWAAIATLSRITLYAASPWYNGNRFYADWKRTSDGANFISQQADNTKWGVAAAYSKYIIDSNKFNLYWTPRELDSKELPANKEFIESIDPDYYKNYPEGAAGIDHYRSLTYTFNGEVPVMINPEFIYSCQMPTTDAPMVASAPYQLGGWNGLNLVQDLIDAYQMVDGQDINNSSQNYPYPDASTNFEKIGGTNQMFSGFTLDADAARMYDNREPRFYATIGFCHSFWPGTSSTDNNYRNKEVTYYSDGFASANADHPEDYNRTGYTCIKYMHLEDNLKATVRTKYFPIFRYAEILLNYVEAINELEAPYTMTMPSGTEITVQRNVSDIVSYFNLIRHRAGLPGITATVAADKEKIRELIKHERRIEFACEGRRYHDLRRWGDAMEAYKRPITGCNIKARSNERQKFYTTTILNDKLTRRTFSYKHYFYPIPKSVLDKNKNLVQNPEWN</sequence>
<feature type="domain" description="SusD-like N-terminal" evidence="6">
    <location>
        <begin position="32"/>
        <end position="239"/>
    </location>
</feature>
<name>A0A644XMN9_9ZZZZ</name>
<evidence type="ECO:0000256" key="3">
    <source>
        <dbReference type="ARBA" id="ARBA00023136"/>
    </source>
</evidence>
<accession>A0A644XMN9</accession>
<dbReference type="InterPro" id="IPR033985">
    <property type="entry name" value="SusD-like_N"/>
</dbReference>
<evidence type="ECO:0008006" key="8">
    <source>
        <dbReference type="Google" id="ProtNLM"/>
    </source>
</evidence>
<protein>
    <recommendedName>
        <fullName evidence="8">SusD-like protein</fullName>
    </recommendedName>
</protein>
<dbReference type="EMBL" id="VSSQ01002800">
    <property type="protein sequence ID" value="MPM17452.1"/>
    <property type="molecule type" value="Genomic_DNA"/>
</dbReference>
<keyword evidence="3" id="KW-0472">Membrane</keyword>
<dbReference type="Pfam" id="PF07980">
    <property type="entry name" value="SusD_RagB"/>
    <property type="match status" value="1"/>
</dbReference>
<dbReference type="Gene3D" id="1.25.40.390">
    <property type="match status" value="1"/>
</dbReference>
<dbReference type="InterPro" id="IPR012944">
    <property type="entry name" value="SusD_RagB_dom"/>
</dbReference>
<organism evidence="7">
    <name type="scientific">bioreactor metagenome</name>
    <dbReference type="NCBI Taxonomy" id="1076179"/>
    <lineage>
        <taxon>unclassified sequences</taxon>
        <taxon>metagenomes</taxon>
        <taxon>ecological metagenomes</taxon>
    </lineage>
</organism>
<evidence type="ECO:0000256" key="2">
    <source>
        <dbReference type="ARBA" id="ARBA00022729"/>
    </source>
</evidence>
<comment type="subcellular location">
    <subcellularLocation>
        <location evidence="1">Cell outer membrane</location>
    </subcellularLocation>
</comment>
<keyword evidence="4" id="KW-0998">Cell outer membrane</keyword>
<dbReference type="PROSITE" id="PS51257">
    <property type="entry name" value="PROKAR_LIPOPROTEIN"/>
    <property type="match status" value="1"/>
</dbReference>
<dbReference type="AlphaFoldDB" id="A0A644XMN9"/>
<evidence type="ECO:0000259" key="5">
    <source>
        <dbReference type="Pfam" id="PF07980"/>
    </source>
</evidence>
<feature type="domain" description="RagB/SusD" evidence="5">
    <location>
        <begin position="363"/>
        <end position="673"/>
    </location>
</feature>
<evidence type="ECO:0000256" key="1">
    <source>
        <dbReference type="ARBA" id="ARBA00004442"/>
    </source>
</evidence>
<dbReference type="InterPro" id="IPR011990">
    <property type="entry name" value="TPR-like_helical_dom_sf"/>
</dbReference>
<proteinExistence type="predicted"/>
<evidence type="ECO:0000313" key="7">
    <source>
        <dbReference type="EMBL" id="MPM17452.1"/>
    </source>
</evidence>
<dbReference type="Pfam" id="PF14322">
    <property type="entry name" value="SusD-like_3"/>
    <property type="match status" value="1"/>
</dbReference>
<comment type="caution">
    <text evidence="7">The sequence shown here is derived from an EMBL/GenBank/DDBJ whole genome shotgun (WGS) entry which is preliminary data.</text>
</comment>
<reference evidence="7" key="1">
    <citation type="submission" date="2019-08" db="EMBL/GenBank/DDBJ databases">
        <authorList>
            <person name="Kucharzyk K."/>
            <person name="Murdoch R.W."/>
            <person name="Higgins S."/>
            <person name="Loffler F."/>
        </authorList>
    </citation>
    <scope>NUCLEOTIDE SEQUENCE</scope>
</reference>
<dbReference type="GO" id="GO:0009279">
    <property type="term" value="C:cell outer membrane"/>
    <property type="evidence" value="ECO:0007669"/>
    <property type="project" value="UniProtKB-SubCell"/>
</dbReference>
<evidence type="ECO:0000256" key="4">
    <source>
        <dbReference type="ARBA" id="ARBA00023237"/>
    </source>
</evidence>
<gene>
    <name evidence="7" type="ORF">SDC9_63842</name>
</gene>
<keyword evidence="2" id="KW-0732">Signal</keyword>